<evidence type="ECO:0000256" key="1">
    <source>
        <dbReference type="SAM" id="MobiDB-lite"/>
    </source>
</evidence>
<dbReference type="Pfam" id="PF01261">
    <property type="entry name" value="AP_endonuc_2"/>
    <property type="match status" value="1"/>
</dbReference>
<dbReference type="GO" id="GO:0051213">
    <property type="term" value="F:dioxygenase activity"/>
    <property type="evidence" value="ECO:0007669"/>
    <property type="project" value="UniProtKB-KW"/>
</dbReference>
<keyword evidence="3" id="KW-0560">Oxidoreductase</keyword>
<dbReference type="InterPro" id="IPR013022">
    <property type="entry name" value="Xyl_isomerase-like_TIM-brl"/>
</dbReference>
<dbReference type="Gene3D" id="3.20.20.150">
    <property type="entry name" value="Divalent-metal-dependent TIM barrel enzymes"/>
    <property type="match status" value="1"/>
</dbReference>
<evidence type="ECO:0000259" key="2">
    <source>
        <dbReference type="Pfam" id="PF01261"/>
    </source>
</evidence>
<dbReference type="SUPFAM" id="SSF51658">
    <property type="entry name" value="Xylose isomerase-like"/>
    <property type="match status" value="1"/>
</dbReference>
<dbReference type="PANTHER" id="PTHR12110">
    <property type="entry name" value="HYDROXYPYRUVATE ISOMERASE"/>
    <property type="match status" value="1"/>
</dbReference>
<dbReference type="EC" id="5.3.99.-" evidence="3"/>
<name>A0A378AZX0_KLEPN</name>
<feature type="region of interest" description="Disordered" evidence="1">
    <location>
        <begin position="371"/>
        <end position="407"/>
    </location>
</feature>
<dbReference type="Gene3D" id="3.10.180.10">
    <property type="entry name" value="2,3-Dihydroxybiphenyl 1,2-Dioxygenase, domain 1"/>
    <property type="match status" value="1"/>
</dbReference>
<gene>
    <name evidence="3" type="primary">iolI_2</name>
    <name evidence="3" type="ORF">NCTC204_05005</name>
</gene>
<keyword evidence="3" id="KW-0413">Isomerase</keyword>
<dbReference type="InterPro" id="IPR029068">
    <property type="entry name" value="Glyas_Bleomycin-R_OHBP_Dase"/>
</dbReference>
<protein>
    <submittedName>
        <fullName evidence="3">4-hydroxyphenylpyruvate dioxygenase</fullName>
        <ecNumber evidence="3">5.3.99.-</ecNumber>
    </submittedName>
</protein>
<dbReference type="GO" id="GO:0016853">
    <property type="term" value="F:isomerase activity"/>
    <property type="evidence" value="ECO:0007669"/>
    <property type="project" value="UniProtKB-KW"/>
</dbReference>
<dbReference type="InterPro" id="IPR036237">
    <property type="entry name" value="Xyl_isomerase-like_sf"/>
</dbReference>
<dbReference type="PANTHER" id="PTHR12110:SF21">
    <property type="entry name" value="XYLOSE ISOMERASE-LIKE TIM BARREL DOMAIN-CONTAINING PROTEIN"/>
    <property type="match status" value="1"/>
</dbReference>
<dbReference type="Proteomes" id="UP000255192">
    <property type="component" value="Unassembled WGS sequence"/>
</dbReference>
<dbReference type="EMBL" id="UGMD01000002">
    <property type="protein sequence ID" value="STV25937.1"/>
    <property type="molecule type" value="Genomic_DNA"/>
</dbReference>
<keyword evidence="3" id="KW-0223">Dioxygenase</keyword>
<sequence length="423" mass="47099">MLRSIATVSISGTLPEKLHAIAAAGYQGVEIFENDLLYYTGTPAEIRQLAADLGLKITLFQPFRDFEGASRAQFAANMARARRKFALMRELGCETLLLCSNVQPDCSADSELQVADLRALATLAEEEGIAIGYEALAWGTHVNRWQQAWERVRRVDSPALGLVLDSFHILARGDTLDALPSVPVEKITFVQLADAPYMKMDLLEWSRHFRCFPGQGELPLEAFAEQITRCGYRGPWSLEIFNDGFRASPNGATAKDGYRSLLWLEEQTRRRLPTCDADLFSPPPLPVYHGLEFIEFAASAAEAQRLGQHLQALGFQHEGSHRSRQVTLWRNGGARIVINHQPHSWADHFYQRHGYRSARWRCGSSTARRLSPAPARWGMPPGRATPGRTKRRSRRSAPPTAALSISSTPGRLSTSAIFICVMA</sequence>
<dbReference type="InterPro" id="IPR050312">
    <property type="entry name" value="IolE/XylAMocC-like"/>
</dbReference>
<organism evidence="3 4">
    <name type="scientific">Klebsiella pneumoniae</name>
    <dbReference type="NCBI Taxonomy" id="573"/>
    <lineage>
        <taxon>Bacteria</taxon>
        <taxon>Pseudomonadati</taxon>
        <taxon>Pseudomonadota</taxon>
        <taxon>Gammaproteobacteria</taxon>
        <taxon>Enterobacterales</taxon>
        <taxon>Enterobacteriaceae</taxon>
        <taxon>Klebsiella/Raoultella group</taxon>
        <taxon>Klebsiella</taxon>
        <taxon>Klebsiella pneumoniae complex</taxon>
    </lineage>
</organism>
<keyword evidence="3" id="KW-0670">Pyruvate</keyword>
<dbReference type="Pfam" id="PF14696">
    <property type="entry name" value="Glyoxalase_5"/>
    <property type="match status" value="1"/>
</dbReference>
<dbReference type="AlphaFoldDB" id="A0A378AZX0"/>
<proteinExistence type="predicted"/>
<evidence type="ECO:0000313" key="4">
    <source>
        <dbReference type="Proteomes" id="UP000255192"/>
    </source>
</evidence>
<accession>A0A378AZX0</accession>
<dbReference type="SUPFAM" id="SSF54593">
    <property type="entry name" value="Glyoxalase/Bleomycin resistance protein/Dihydroxybiphenyl dioxygenase"/>
    <property type="match status" value="1"/>
</dbReference>
<reference evidence="3 4" key="1">
    <citation type="submission" date="2018-06" db="EMBL/GenBank/DDBJ databases">
        <authorList>
            <consortium name="Pathogen Informatics"/>
            <person name="Doyle S."/>
        </authorList>
    </citation>
    <scope>NUCLEOTIDE SEQUENCE [LARGE SCALE GENOMIC DNA]</scope>
    <source>
        <strain evidence="3 4">NCTC204</strain>
    </source>
</reference>
<feature type="domain" description="Xylose isomerase-like TIM barrel" evidence="2">
    <location>
        <begin position="19"/>
        <end position="259"/>
    </location>
</feature>
<evidence type="ECO:0000313" key="3">
    <source>
        <dbReference type="EMBL" id="STV25937.1"/>
    </source>
</evidence>